<protein>
    <submittedName>
        <fullName evidence="1">Uncharacterized protein</fullName>
    </submittedName>
</protein>
<dbReference type="RefSeq" id="WP_101330569.1">
    <property type="nucleotide sequence ID" value="NZ_PJNH01000001.1"/>
</dbReference>
<evidence type="ECO:0000313" key="2">
    <source>
        <dbReference type="Proteomes" id="UP000243524"/>
    </source>
</evidence>
<organism evidence="1 2">
    <name type="scientific">Halalkalibacillus sediminis</name>
    <dbReference type="NCBI Taxonomy" id="2018042"/>
    <lineage>
        <taxon>Bacteria</taxon>
        <taxon>Bacillati</taxon>
        <taxon>Bacillota</taxon>
        <taxon>Bacilli</taxon>
        <taxon>Bacillales</taxon>
        <taxon>Bacillaceae</taxon>
        <taxon>Halalkalibacillus</taxon>
    </lineage>
</organism>
<dbReference type="OrthoDB" id="2961267at2"/>
<evidence type="ECO:0000313" key="1">
    <source>
        <dbReference type="EMBL" id="PKR78825.1"/>
    </source>
</evidence>
<sequence length="241" mass="27731">MRKLSSALLVVMTLFIGWPVEADEIVFSPAFDDDWAVLQFENGLFAIPLDKQMNVDSLKKVMSKEKQPVIGLLALNLKEKDCETLEELNFEIQTIYSTNSSNSEVCSKNSSFDLVNEPENITLENGYTIKIINDGGNKNFAITNGSFKSFWYFSPIKSLELPQKVHLLYLGSHSIGSHFTEDIQQLDPEVAIIDQQKNNREVDELLHQEWVDSYYLQKNLSIHVEIRDERYDLFLERQDNS</sequence>
<gene>
    <name evidence="1" type="ORF">CEY16_03470</name>
</gene>
<comment type="caution">
    <text evidence="1">The sequence shown here is derived from an EMBL/GenBank/DDBJ whole genome shotgun (WGS) entry which is preliminary data.</text>
</comment>
<accession>A0A2I0QWZ2</accession>
<reference evidence="1 2" key="1">
    <citation type="submission" date="2017-06" db="EMBL/GenBank/DDBJ databases">
        <title>the draft geome sequence of Illustriluteabacillus marina B3227.</title>
        <authorList>
            <person name="He R.-H."/>
            <person name="Du Z.-J."/>
        </authorList>
    </citation>
    <scope>NUCLEOTIDE SEQUENCE [LARGE SCALE GENOMIC DNA]</scope>
    <source>
        <strain evidence="1 2">B3227</strain>
    </source>
</reference>
<keyword evidence="2" id="KW-1185">Reference proteome</keyword>
<name>A0A2I0QWZ2_9BACI</name>
<proteinExistence type="predicted"/>
<dbReference type="AlphaFoldDB" id="A0A2I0QWZ2"/>
<dbReference type="EMBL" id="PJNH01000001">
    <property type="protein sequence ID" value="PKR78825.1"/>
    <property type="molecule type" value="Genomic_DNA"/>
</dbReference>
<dbReference type="Proteomes" id="UP000243524">
    <property type="component" value="Unassembled WGS sequence"/>
</dbReference>